<gene>
    <name evidence="2" type="ORF">SAMN05192530_10284</name>
</gene>
<dbReference type="STRING" id="1166073.SAMN05192530_10284"/>
<organism evidence="2 3">
    <name type="scientific">Aureimonas jatrophae</name>
    <dbReference type="NCBI Taxonomy" id="1166073"/>
    <lineage>
        <taxon>Bacteria</taxon>
        <taxon>Pseudomonadati</taxon>
        <taxon>Pseudomonadota</taxon>
        <taxon>Alphaproteobacteria</taxon>
        <taxon>Hyphomicrobiales</taxon>
        <taxon>Aurantimonadaceae</taxon>
        <taxon>Aureimonas</taxon>
    </lineage>
</organism>
<feature type="transmembrane region" description="Helical" evidence="1">
    <location>
        <begin position="26"/>
        <end position="51"/>
    </location>
</feature>
<proteinExistence type="predicted"/>
<evidence type="ECO:0000313" key="3">
    <source>
        <dbReference type="Proteomes" id="UP000198793"/>
    </source>
</evidence>
<reference evidence="2 3" key="1">
    <citation type="submission" date="2016-10" db="EMBL/GenBank/DDBJ databases">
        <authorList>
            <person name="de Groot N.N."/>
        </authorList>
    </citation>
    <scope>NUCLEOTIDE SEQUENCE [LARGE SCALE GENOMIC DNA]</scope>
    <source>
        <strain evidence="3">L7-484,KACC 16230,DSM 25025</strain>
    </source>
</reference>
<evidence type="ECO:0000313" key="2">
    <source>
        <dbReference type="EMBL" id="SDN82896.1"/>
    </source>
</evidence>
<name>A0A1H0EKS4_9HYPH</name>
<keyword evidence="1" id="KW-1133">Transmembrane helix</keyword>
<keyword evidence="1" id="KW-0472">Membrane</keyword>
<protein>
    <recommendedName>
        <fullName evidence="4">Holin-X, holin superfamily III</fullName>
    </recommendedName>
</protein>
<dbReference type="AlphaFoldDB" id="A0A1H0EKS4"/>
<feature type="transmembrane region" description="Helical" evidence="1">
    <location>
        <begin position="121"/>
        <end position="139"/>
    </location>
</feature>
<dbReference type="EMBL" id="FNIT01000002">
    <property type="protein sequence ID" value="SDN82896.1"/>
    <property type="molecule type" value="Genomic_DNA"/>
</dbReference>
<dbReference type="RefSeq" id="WP_090669884.1">
    <property type="nucleotide sequence ID" value="NZ_FNIT01000002.1"/>
</dbReference>
<sequence length="147" mass="16077">MLTQLITKIFTGEAGLFITRLRAVAAIYAVMAALAVGLAFFLLLAIFIFTAQRLGPITASLLFAFVWLLLLLAAYVALVMARRPPKQRANDRLQRDIASVASVAAISNLPMIVRSLRRRRSLLLVPIAAFGAWGIARGLRGARSWRG</sequence>
<accession>A0A1H0EKS4</accession>
<keyword evidence="3" id="KW-1185">Reference proteome</keyword>
<evidence type="ECO:0000256" key="1">
    <source>
        <dbReference type="SAM" id="Phobius"/>
    </source>
</evidence>
<dbReference type="Proteomes" id="UP000198793">
    <property type="component" value="Unassembled WGS sequence"/>
</dbReference>
<keyword evidence="1" id="KW-0812">Transmembrane</keyword>
<feature type="transmembrane region" description="Helical" evidence="1">
    <location>
        <begin position="57"/>
        <end position="78"/>
    </location>
</feature>
<evidence type="ECO:0008006" key="4">
    <source>
        <dbReference type="Google" id="ProtNLM"/>
    </source>
</evidence>